<evidence type="ECO:0000313" key="2">
    <source>
        <dbReference type="Proteomes" id="UP001494902"/>
    </source>
</evidence>
<evidence type="ECO:0008006" key="3">
    <source>
        <dbReference type="Google" id="ProtNLM"/>
    </source>
</evidence>
<dbReference type="SUPFAM" id="SSF55729">
    <property type="entry name" value="Acyl-CoA N-acyltransferases (Nat)"/>
    <property type="match status" value="1"/>
</dbReference>
<protein>
    <recommendedName>
        <fullName evidence="3">N-acetyltransferase domain-containing protein</fullName>
    </recommendedName>
</protein>
<dbReference type="Gene3D" id="3.40.630.30">
    <property type="match status" value="1"/>
</dbReference>
<reference evidence="1 2" key="1">
    <citation type="submission" date="2024-03" db="EMBL/GenBank/DDBJ databases">
        <title>Draft genome sequence of Pseudonocardia nematodicida JCM 31783.</title>
        <authorList>
            <person name="Butdee W."/>
            <person name="Duangmal K."/>
        </authorList>
    </citation>
    <scope>NUCLEOTIDE SEQUENCE [LARGE SCALE GENOMIC DNA]</scope>
    <source>
        <strain evidence="1 2">JCM 31783</strain>
    </source>
</reference>
<name>A0ABV1K3S2_9PSEU</name>
<comment type="caution">
    <text evidence="1">The sequence shown here is derived from an EMBL/GenBank/DDBJ whole genome shotgun (WGS) entry which is preliminary data.</text>
</comment>
<dbReference type="Proteomes" id="UP001494902">
    <property type="component" value="Unassembled WGS sequence"/>
</dbReference>
<dbReference type="InterPro" id="IPR016181">
    <property type="entry name" value="Acyl_CoA_acyltransferase"/>
</dbReference>
<organism evidence="1 2">
    <name type="scientific">Pseudonocardia nematodicida</name>
    <dbReference type="NCBI Taxonomy" id="1206997"/>
    <lineage>
        <taxon>Bacteria</taxon>
        <taxon>Bacillati</taxon>
        <taxon>Actinomycetota</taxon>
        <taxon>Actinomycetes</taxon>
        <taxon>Pseudonocardiales</taxon>
        <taxon>Pseudonocardiaceae</taxon>
        <taxon>Pseudonocardia</taxon>
    </lineage>
</organism>
<proteinExistence type="predicted"/>
<gene>
    <name evidence="1" type="ORF">WIS52_01380</name>
</gene>
<dbReference type="EMBL" id="JBEDNQ010000001">
    <property type="protein sequence ID" value="MEQ3549107.1"/>
    <property type="molecule type" value="Genomic_DNA"/>
</dbReference>
<evidence type="ECO:0000313" key="1">
    <source>
        <dbReference type="EMBL" id="MEQ3549107.1"/>
    </source>
</evidence>
<keyword evidence="2" id="KW-1185">Reference proteome</keyword>
<accession>A0ABV1K3S2</accession>
<dbReference type="RefSeq" id="WP_349296197.1">
    <property type="nucleotide sequence ID" value="NZ_JBEDNQ010000001.1"/>
</dbReference>
<sequence length="321" mass="34999">MNGRVREYRVADADAVIGLHRRTLLAGHEPEPDFAAYLTAFYGATLFDHPWVADDLTSSVFEDADGAVVGFVGVIPRPMVLDDRPLRAAVSVRFMVDPDHPHGPLAAAALHRRFLRGPQDLSLVENANDAARRVWQASRQADVLTTGSISWSVPGSATAGTGPVTELDPGVLLDLLLGAAARYRLRPHYDEKSLTWLLDHLTGAGYRGTLHAHAVYTRDGRPAGWYVYYRRPADRPGYHGVLQLVWDRDPGPVLEALRAHAGGSDLPIHGRLQDGLLPHLAAHGGTLSAGPWTVVHSPDPRIRAAFRAGDAFLTRFEGEFC</sequence>